<protein>
    <submittedName>
        <fullName evidence="1">14582_t:CDS:1</fullName>
    </submittedName>
</protein>
<comment type="caution">
    <text evidence="1">The sequence shown here is derived from an EMBL/GenBank/DDBJ whole genome shotgun (WGS) entry which is preliminary data.</text>
</comment>
<reference evidence="1" key="1">
    <citation type="submission" date="2021-06" db="EMBL/GenBank/DDBJ databases">
        <authorList>
            <person name="Kallberg Y."/>
            <person name="Tangrot J."/>
            <person name="Rosling A."/>
        </authorList>
    </citation>
    <scope>NUCLEOTIDE SEQUENCE</scope>
    <source>
        <strain evidence="1">28 12/20/2015</strain>
    </source>
</reference>
<accession>A0ACA9ND31</accession>
<dbReference type="Proteomes" id="UP000789366">
    <property type="component" value="Unassembled WGS sequence"/>
</dbReference>
<dbReference type="EMBL" id="CAJVPW010012993">
    <property type="protein sequence ID" value="CAG8640646.1"/>
    <property type="molecule type" value="Genomic_DNA"/>
</dbReference>
<feature type="non-terminal residue" evidence="1">
    <location>
        <position position="1"/>
    </location>
</feature>
<proteinExistence type="predicted"/>
<gene>
    <name evidence="1" type="ORF">SPELUC_LOCUS8552</name>
</gene>
<evidence type="ECO:0000313" key="2">
    <source>
        <dbReference type="Proteomes" id="UP000789366"/>
    </source>
</evidence>
<sequence>VLLQESISAIFRIQGSRSQLKEEYEIKERECIYLLENILTDPEEGKEGAYIIGEHFEIEAEERFLTTTMDEHTTKNRWYEEEEVEAFLATIWDELEIDKKLNGKEPITNSDTDDGQFDLYDDKRYVGEPYEKEVRYIMILESIVLEPRELDLVSIDDKRDEDPCPIDKNEEKEHIQCAKEELNRIHDSNPPEDVCSKGTMTTKINH</sequence>
<organism evidence="1 2">
    <name type="scientific">Cetraspora pellucida</name>
    <dbReference type="NCBI Taxonomy" id="1433469"/>
    <lineage>
        <taxon>Eukaryota</taxon>
        <taxon>Fungi</taxon>
        <taxon>Fungi incertae sedis</taxon>
        <taxon>Mucoromycota</taxon>
        <taxon>Glomeromycotina</taxon>
        <taxon>Glomeromycetes</taxon>
        <taxon>Diversisporales</taxon>
        <taxon>Gigasporaceae</taxon>
        <taxon>Cetraspora</taxon>
    </lineage>
</organism>
<evidence type="ECO:0000313" key="1">
    <source>
        <dbReference type="EMBL" id="CAG8640646.1"/>
    </source>
</evidence>
<name>A0ACA9ND31_9GLOM</name>
<keyword evidence="2" id="KW-1185">Reference proteome</keyword>